<reference evidence="3" key="1">
    <citation type="journal article" date="2023" name="Mol. Phylogenet. Evol.">
        <title>Genome-scale phylogeny and comparative genomics of the fungal order Sordariales.</title>
        <authorList>
            <person name="Hensen N."/>
            <person name="Bonometti L."/>
            <person name="Westerberg I."/>
            <person name="Brannstrom I.O."/>
            <person name="Guillou S."/>
            <person name="Cros-Aarteil S."/>
            <person name="Calhoun S."/>
            <person name="Haridas S."/>
            <person name="Kuo A."/>
            <person name="Mondo S."/>
            <person name="Pangilinan J."/>
            <person name="Riley R."/>
            <person name="LaButti K."/>
            <person name="Andreopoulos B."/>
            <person name="Lipzen A."/>
            <person name="Chen C."/>
            <person name="Yan M."/>
            <person name="Daum C."/>
            <person name="Ng V."/>
            <person name="Clum A."/>
            <person name="Steindorff A."/>
            <person name="Ohm R.A."/>
            <person name="Martin F."/>
            <person name="Silar P."/>
            <person name="Natvig D.O."/>
            <person name="Lalanne C."/>
            <person name="Gautier V."/>
            <person name="Ament-Velasquez S.L."/>
            <person name="Kruys A."/>
            <person name="Hutchinson M.I."/>
            <person name="Powell A.J."/>
            <person name="Barry K."/>
            <person name="Miller A.N."/>
            <person name="Grigoriev I.V."/>
            <person name="Debuchy R."/>
            <person name="Gladieux P."/>
            <person name="Hiltunen Thoren M."/>
            <person name="Johannesson H."/>
        </authorList>
    </citation>
    <scope>NUCLEOTIDE SEQUENCE</scope>
    <source>
        <strain evidence="3">CBS 118394</strain>
    </source>
</reference>
<name>A0AAE0I235_9PEZI</name>
<protein>
    <recommendedName>
        <fullName evidence="2">WD-like domain-containing protein</fullName>
    </recommendedName>
</protein>
<sequence length="194" mass="21165">MVVFAHFTAAFRLSLITTALGIALPHGPDNINNFNRRVIYSKRYPDGIFEISEDTTIIINTTAVNNNKRDGCGRNLVITCDFKKNRAIAGICGALFDHMGDPVEVKLSQASAQTQCFTASNVIDNNTCCISWSQTVDGLKMGDLFFAARAIMDACKVRHEPGQPALVSGSATKVELAGQCVKMCVSNRDFCKEH</sequence>
<organism evidence="3 4">
    <name type="scientific">Apodospora peruviana</name>
    <dbReference type="NCBI Taxonomy" id="516989"/>
    <lineage>
        <taxon>Eukaryota</taxon>
        <taxon>Fungi</taxon>
        <taxon>Dikarya</taxon>
        <taxon>Ascomycota</taxon>
        <taxon>Pezizomycotina</taxon>
        <taxon>Sordariomycetes</taxon>
        <taxon>Sordariomycetidae</taxon>
        <taxon>Sordariales</taxon>
        <taxon>Lasiosphaeriaceae</taxon>
        <taxon>Apodospora</taxon>
    </lineage>
</organism>
<dbReference type="EMBL" id="JAUEDM010000005">
    <property type="protein sequence ID" value="KAK3316930.1"/>
    <property type="molecule type" value="Genomic_DNA"/>
</dbReference>
<dbReference type="AlphaFoldDB" id="A0AAE0I235"/>
<comment type="caution">
    <text evidence="3">The sequence shown here is derived from an EMBL/GenBank/DDBJ whole genome shotgun (WGS) entry which is preliminary data.</text>
</comment>
<dbReference type="Pfam" id="PF20493">
    <property type="entry name" value="WD-like_fungi"/>
    <property type="match status" value="1"/>
</dbReference>
<feature type="domain" description="WD-like" evidence="2">
    <location>
        <begin position="77"/>
        <end position="189"/>
    </location>
</feature>
<gene>
    <name evidence="3" type="ORF">B0H66DRAFT_605198</name>
</gene>
<dbReference type="Proteomes" id="UP001283341">
    <property type="component" value="Unassembled WGS sequence"/>
</dbReference>
<accession>A0AAE0I235</accession>
<dbReference type="InterPro" id="IPR046925">
    <property type="entry name" value="WD-like_fungi"/>
</dbReference>
<keyword evidence="1" id="KW-0732">Signal</keyword>
<evidence type="ECO:0000259" key="2">
    <source>
        <dbReference type="Pfam" id="PF20493"/>
    </source>
</evidence>
<keyword evidence="4" id="KW-1185">Reference proteome</keyword>
<evidence type="ECO:0000313" key="4">
    <source>
        <dbReference type="Proteomes" id="UP001283341"/>
    </source>
</evidence>
<evidence type="ECO:0000256" key="1">
    <source>
        <dbReference type="SAM" id="SignalP"/>
    </source>
</evidence>
<proteinExistence type="predicted"/>
<reference evidence="3" key="2">
    <citation type="submission" date="2023-06" db="EMBL/GenBank/DDBJ databases">
        <authorList>
            <consortium name="Lawrence Berkeley National Laboratory"/>
            <person name="Haridas S."/>
            <person name="Hensen N."/>
            <person name="Bonometti L."/>
            <person name="Westerberg I."/>
            <person name="Brannstrom I.O."/>
            <person name="Guillou S."/>
            <person name="Cros-Aarteil S."/>
            <person name="Calhoun S."/>
            <person name="Kuo A."/>
            <person name="Mondo S."/>
            <person name="Pangilinan J."/>
            <person name="Riley R."/>
            <person name="Labutti K."/>
            <person name="Andreopoulos B."/>
            <person name="Lipzen A."/>
            <person name="Chen C."/>
            <person name="Yanf M."/>
            <person name="Daum C."/>
            <person name="Ng V."/>
            <person name="Clum A."/>
            <person name="Steindorff A."/>
            <person name="Ohm R."/>
            <person name="Martin F."/>
            <person name="Silar P."/>
            <person name="Natvig D."/>
            <person name="Lalanne C."/>
            <person name="Gautier V."/>
            <person name="Ament-Velasquez S.L."/>
            <person name="Kruys A."/>
            <person name="Hutchinson M.I."/>
            <person name="Powell A.J."/>
            <person name="Barry K."/>
            <person name="Miller A.N."/>
            <person name="Grigoriev I.V."/>
            <person name="Debuchy R."/>
            <person name="Gladieux P."/>
            <person name="Thoren M.H."/>
            <person name="Johannesson H."/>
        </authorList>
    </citation>
    <scope>NUCLEOTIDE SEQUENCE</scope>
    <source>
        <strain evidence="3">CBS 118394</strain>
    </source>
</reference>
<evidence type="ECO:0000313" key="3">
    <source>
        <dbReference type="EMBL" id="KAK3316930.1"/>
    </source>
</evidence>
<feature type="chain" id="PRO_5041901782" description="WD-like domain-containing protein" evidence="1">
    <location>
        <begin position="22"/>
        <end position="194"/>
    </location>
</feature>
<feature type="signal peptide" evidence="1">
    <location>
        <begin position="1"/>
        <end position="21"/>
    </location>
</feature>